<comment type="caution">
    <text evidence="1">The sequence shown here is derived from an EMBL/GenBank/DDBJ whole genome shotgun (WGS) entry which is preliminary data.</text>
</comment>
<protein>
    <submittedName>
        <fullName evidence="1">Uncharacterized protein</fullName>
    </submittedName>
</protein>
<accession>A0ACC8XFE4</accession>
<proteinExistence type="predicted"/>
<dbReference type="EMBL" id="LJDB01000019">
    <property type="protein sequence ID" value="ONI42168.1"/>
    <property type="molecule type" value="Genomic_DNA"/>
</dbReference>
<reference evidence="1" key="1">
    <citation type="submission" date="2016-08" db="EMBL/GenBank/DDBJ databases">
        <authorList>
            <person name="Ngugi D.K."/>
            <person name="Miyake S."/>
            <person name="Stingl U."/>
        </authorList>
    </citation>
    <scope>NUCLEOTIDE SEQUENCE</scope>
    <source>
        <strain evidence="1">SCG-B11WGA-EpuloA1</strain>
    </source>
</reference>
<organism evidence="1 2">
    <name type="scientific">Candidatus Epulonipiscium fishelsonii</name>
    <dbReference type="NCBI Taxonomy" id="77094"/>
    <lineage>
        <taxon>Bacteria</taxon>
        <taxon>Bacillati</taxon>
        <taxon>Bacillota</taxon>
        <taxon>Clostridia</taxon>
        <taxon>Lachnospirales</taxon>
        <taxon>Lachnospiraceae</taxon>
        <taxon>Candidatus Epulonipiscium</taxon>
    </lineage>
</organism>
<evidence type="ECO:0000313" key="2">
    <source>
        <dbReference type="Proteomes" id="UP000188605"/>
    </source>
</evidence>
<gene>
    <name evidence="1" type="ORF">AN396_02270</name>
</gene>
<keyword evidence="2" id="KW-1185">Reference proteome</keyword>
<dbReference type="Proteomes" id="UP000188605">
    <property type="component" value="Unassembled WGS sequence"/>
</dbReference>
<sequence>MKRFCFVLLSCIVFLNCTICEASVASLLSIPKLLRITKNVSLAYRVLSNLGLSNFGEAYDLYLSDNSIFDIYNEFVGVVDEDIDYYNFNYDKDNIDSIINNYDSIFGDNILDASTILVADETFNSFIDFSKLSSFEFGNIVSQEFFEEHLSSYYVNQVLMYMDVYDRYIMYSKGDDYFIAYYNSLESSDVRYTAPGGRNTIDFNRYVHGFIVKFSPDYGISVESYYDDIYDYDDIIATNDYRVFFVSSAKFTYDDADLGLAREVLYGMGDLHSMIVPPDLSFDFNQSIENLVVDLELTDDDFLELDSVLDVDDIISVLRDKDLDSDAGAGMDDVPVGFFDDILSFFDNILSSFDKVLGFFDDILSSFDKVLGFFDDVFVNLSENLKSLFIPDFEDIKSRFYETKDKVSVKLGFHNWILFEDALTLYAKKPKFEIFIYGQAVTLIDLSYFEGYMFYLQDIIKGFFSFLLLLYNYKMVLYLLRSSHFIKGGK</sequence>
<name>A0ACC8XFE4_9FIRM</name>
<evidence type="ECO:0000313" key="1">
    <source>
        <dbReference type="EMBL" id="ONI42168.1"/>
    </source>
</evidence>